<keyword evidence="2" id="KW-1133">Transmembrane helix</keyword>
<feature type="coiled-coil region" evidence="1">
    <location>
        <begin position="93"/>
        <end position="123"/>
    </location>
</feature>
<evidence type="ECO:0000256" key="2">
    <source>
        <dbReference type="SAM" id="Phobius"/>
    </source>
</evidence>
<dbReference type="EMBL" id="AEYI02001305">
    <property type="protein sequence ID" value="KFG39039.1"/>
    <property type="molecule type" value="Genomic_DNA"/>
</dbReference>
<protein>
    <submittedName>
        <fullName evidence="3">Putative transmembrane protein</fullName>
    </submittedName>
</protein>
<proteinExistence type="predicted"/>
<organism evidence="3 4">
    <name type="scientific">Toxoplasma gondii p89</name>
    <dbReference type="NCBI Taxonomy" id="943119"/>
    <lineage>
        <taxon>Eukaryota</taxon>
        <taxon>Sar</taxon>
        <taxon>Alveolata</taxon>
        <taxon>Apicomplexa</taxon>
        <taxon>Conoidasida</taxon>
        <taxon>Coccidia</taxon>
        <taxon>Eucoccidiorida</taxon>
        <taxon>Eimeriorina</taxon>
        <taxon>Sarcocystidae</taxon>
        <taxon>Toxoplasma</taxon>
    </lineage>
</organism>
<evidence type="ECO:0000256" key="1">
    <source>
        <dbReference type="SAM" id="Coils"/>
    </source>
</evidence>
<dbReference type="AlphaFoldDB" id="A0A086K3S1"/>
<evidence type="ECO:0000313" key="3">
    <source>
        <dbReference type="EMBL" id="KFG39039.1"/>
    </source>
</evidence>
<keyword evidence="1" id="KW-0175">Coiled coil</keyword>
<evidence type="ECO:0000313" key="4">
    <source>
        <dbReference type="Proteomes" id="UP000028828"/>
    </source>
</evidence>
<comment type="caution">
    <text evidence="3">The sequence shown here is derived from an EMBL/GenBank/DDBJ whole genome shotgun (WGS) entry which is preliminary data.</text>
</comment>
<accession>A0A086K3S1</accession>
<gene>
    <name evidence="3" type="ORF">TGP89_239640</name>
</gene>
<dbReference type="VEuPathDB" id="ToxoDB:TGP89_239640"/>
<keyword evidence="2" id="KW-0472">Membrane</keyword>
<feature type="transmembrane region" description="Helical" evidence="2">
    <location>
        <begin position="132"/>
        <end position="150"/>
    </location>
</feature>
<dbReference type="OrthoDB" id="330684at2759"/>
<sequence>MTADKFTNGITRSDDVPHERQRGAVTGLAEVPVALQTTVTSCPGVHGCLTSLHERADAVIKTDTSREVFTVLSASPFTREECCKILQQNVVLRAKLDAETAEMQEEIERLSNLANALRQIANRELAKSEYRILEGSIVCLTALFFLLLWLM</sequence>
<keyword evidence="2 3" id="KW-0812">Transmembrane</keyword>
<reference evidence="3 4" key="1">
    <citation type="submission" date="2014-03" db="EMBL/GenBank/DDBJ databases">
        <authorList>
            <person name="Sibley D."/>
            <person name="Venepally P."/>
            <person name="Karamycheva S."/>
            <person name="Hadjithomas M."/>
            <person name="Khan A."/>
            <person name="Brunk B."/>
            <person name="Roos D."/>
            <person name="Caler E."/>
            <person name="Lorenzi H."/>
        </authorList>
    </citation>
    <scope>NUCLEOTIDE SEQUENCE [LARGE SCALE GENOMIC DNA]</scope>
    <source>
        <strain evidence="4">p89</strain>
    </source>
</reference>
<dbReference type="Proteomes" id="UP000028828">
    <property type="component" value="Unassembled WGS sequence"/>
</dbReference>
<name>A0A086K3S1_TOXGO</name>